<dbReference type="EMBL" id="MFGA01000013">
    <property type="protein sequence ID" value="OGF21154.1"/>
    <property type="molecule type" value="Genomic_DNA"/>
</dbReference>
<dbReference type="AlphaFoldDB" id="A0A1F5S389"/>
<evidence type="ECO:0000313" key="2">
    <source>
        <dbReference type="Proteomes" id="UP000177407"/>
    </source>
</evidence>
<gene>
    <name evidence="1" type="ORF">A2257_01440</name>
</gene>
<dbReference type="Proteomes" id="UP000177407">
    <property type="component" value="Unassembled WGS sequence"/>
</dbReference>
<accession>A0A1F5S389</accession>
<organism evidence="1 2">
    <name type="scientific">Candidatus Falkowbacteria bacterium RIFOXYA2_FULL_38_12</name>
    <dbReference type="NCBI Taxonomy" id="1797993"/>
    <lineage>
        <taxon>Bacteria</taxon>
        <taxon>Candidatus Falkowiibacteriota</taxon>
    </lineage>
</organism>
<name>A0A1F5S389_9BACT</name>
<proteinExistence type="predicted"/>
<reference evidence="1 2" key="1">
    <citation type="journal article" date="2016" name="Nat. Commun.">
        <title>Thousands of microbial genomes shed light on interconnected biogeochemical processes in an aquifer system.</title>
        <authorList>
            <person name="Anantharaman K."/>
            <person name="Brown C.T."/>
            <person name="Hug L.A."/>
            <person name="Sharon I."/>
            <person name="Castelle C.J."/>
            <person name="Probst A.J."/>
            <person name="Thomas B.C."/>
            <person name="Singh A."/>
            <person name="Wilkins M.J."/>
            <person name="Karaoz U."/>
            <person name="Brodie E.L."/>
            <person name="Williams K.H."/>
            <person name="Hubbard S.S."/>
            <person name="Banfield J.F."/>
        </authorList>
    </citation>
    <scope>NUCLEOTIDE SEQUENCE [LARGE SCALE GENOMIC DNA]</scope>
</reference>
<evidence type="ECO:0000313" key="1">
    <source>
        <dbReference type="EMBL" id="OGF21154.1"/>
    </source>
</evidence>
<sequence length="92" mass="10051">MNIAGIKKYPEMGKMTLSCPHCKEIFLPDEKVPCSYCGNYMVSLPSISIGGETGWFGFCTGVNCRQSTLLEVAEEEAEEEEEIVSGVFCVAS</sequence>
<comment type="caution">
    <text evidence="1">The sequence shown here is derived from an EMBL/GenBank/DDBJ whole genome shotgun (WGS) entry which is preliminary data.</text>
</comment>
<protein>
    <submittedName>
        <fullName evidence="1">Uncharacterized protein</fullName>
    </submittedName>
</protein>